<dbReference type="GO" id="GO:2001070">
    <property type="term" value="F:starch binding"/>
    <property type="evidence" value="ECO:0007669"/>
    <property type="project" value="InterPro"/>
</dbReference>
<gene>
    <name evidence="3" type="ORF">PSON_ATCC_30995.1.T0400148</name>
</gene>
<dbReference type="InterPro" id="IPR002044">
    <property type="entry name" value="CBM20"/>
</dbReference>
<name>A0A8S1MIJ1_9CILI</name>
<dbReference type="Pfam" id="PF00686">
    <property type="entry name" value="CBM_20"/>
    <property type="match status" value="1"/>
</dbReference>
<evidence type="ECO:0000313" key="4">
    <source>
        <dbReference type="Proteomes" id="UP000692954"/>
    </source>
</evidence>
<dbReference type="GO" id="GO:0016020">
    <property type="term" value="C:membrane"/>
    <property type="evidence" value="ECO:0007669"/>
    <property type="project" value="TreeGrafter"/>
</dbReference>
<reference evidence="3" key="1">
    <citation type="submission" date="2021-01" db="EMBL/GenBank/DDBJ databases">
        <authorList>
            <consortium name="Genoscope - CEA"/>
            <person name="William W."/>
        </authorList>
    </citation>
    <scope>NUCLEOTIDE SEQUENCE</scope>
</reference>
<dbReference type="EMBL" id="CAJJDN010000040">
    <property type="protein sequence ID" value="CAD8080260.1"/>
    <property type="molecule type" value="Genomic_DNA"/>
</dbReference>
<accession>A0A8S1MIJ1</accession>
<sequence length="192" mass="22103">MSAQILFRVICPTQFTQTVLIVGNNPQLGDWNPQNGIKLITTPEMYPVWINELPLEVEPNQILEFKIVINDGINFQWEIGANKLIQIISQKTIVVLTFNQPSLIIHNIRKLFSNTDLTNITESSARKISIQLQEKLYDSDEDSDEELISDENSLFYDEETSLISNEQFEYSPKKQSNEQNYQQNFGSESVDL</sequence>
<dbReference type="SMART" id="SM01065">
    <property type="entry name" value="CBM_2"/>
    <property type="match status" value="1"/>
</dbReference>
<keyword evidence="4" id="KW-1185">Reference proteome</keyword>
<proteinExistence type="predicted"/>
<protein>
    <recommendedName>
        <fullName evidence="2">CBM20 domain-containing protein</fullName>
    </recommendedName>
</protein>
<dbReference type="AlphaFoldDB" id="A0A8S1MIJ1"/>
<organism evidence="3 4">
    <name type="scientific">Paramecium sonneborni</name>
    <dbReference type="NCBI Taxonomy" id="65129"/>
    <lineage>
        <taxon>Eukaryota</taxon>
        <taxon>Sar</taxon>
        <taxon>Alveolata</taxon>
        <taxon>Ciliophora</taxon>
        <taxon>Intramacronucleata</taxon>
        <taxon>Oligohymenophorea</taxon>
        <taxon>Peniculida</taxon>
        <taxon>Parameciidae</taxon>
        <taxon>Paramecium</taxon>
    </lineage>
</organism>
<evidence type="ECO:0000256" key="1">
    <source>
        <dbReference type="SAM" id="MobiDB-lite"/>
    </source>
</evidence>
<evidence type="ECO:0000259" key="2">
    <source>
        <dbReference type="PROSITE" id="PS51166"/>
    </source>
</evidence>
<feature type="compositionally biased region" description="Polar residues" evidence="1">
    <location>
        <begin position="177"/>
        <end position="192"/>
    </location>
</feature>
<feature type="domain" description="CBM20" evidence="2">
    <location>
        <begin position="1"/>
        <end position="100"/>
    </location>
</feature>
<dbReference type="OrthoDB" id="440291at2759"/>
<dbReference type="CDD" id="cd05467">
    <property type="entry name" value="CBM20"/>
    <property type="match status" value="1"/>
</dbReference>
<dbReference type="PANTHER" id="PTHR15048">
    <property type="entry name" value="STARCH-BINDING DOMAIN-CONTAINING PROTEIN 1"/>
    <property type="match status" value="1"/>
</dbReference>
<evidence type="ECO:0000313" key="3">
    <source>
        <dbReference type="EMBL" id="CAD8080260.1"/>
    </source>
</evidence>
<comment type="caution">
    <text evidence="3">The sequence shown here is derived from an EMBL/GenBank/DDBJ whole genome shotgun (WGS) entry which is preliminary data.</text>
</comment>
<dbReference type="PROSITE" id="PS51166">
    <property type="entry name" value="CBM20"/>
    <property type="match status" value="1"/>
</dbReference>
<dbReference type="Proteomes" id="UP000692954">
    <property type="component" value="Unassembled WGS sequence"/>
</dbReference>
<feature type="region of interest" description="Disordered" evidence="1">
    <location>
        <begin position="169"/>
        <end position="192"/>
    </location>
</feature>
<dbReference type="PANTHER" id="PTHR15048:SF0">
    <property type="entry name" value="STARCH-BINDING DOMAIN-CONTAINING PROTEIN 1"/>
    <property type="match status" value="1"/>
</dbReference>